<feature type="transmembrane region" description="Helical" evidence="5">
    <location>
        <begin position="49"/>
        <end position="73"/>
    </location>
</feature>
<proteinExistence type="predicted"/>
<dbReference type="InterPro" id="IPR036259">
    <property type="entry name" value="MFS_trans_sf"/>
</dbReference>
<feature type="domain" description="Major facilitator superfamily (MFS) profile" evidence="6">
    <location>
        <begin position="51"/>
        <end position="466"/>
    </location>
</feature>
<sequence length="535" mass="58252">MSTFCKSSIGRDPTHGLFRLPDKAERERLRGGAPVNPLKIFVMLNTMQWAWFLCGLFCWIMDSYDFFSVSMSVSKLAVMYFPTENQDDAVKKVNYAIMLTLLFRSLGAVIFGLIADRCGRRWTLSANMVIVAALSLGTAYCDTYSKFLAVRSIFGIGMGGIWGMSTATSLENMPTAARGLFSGILQQGYAMGYLIAAAVNLGWANKARNGRGEWEVLFYLGAGLSLLAAIVRALLPESPKFVEQKRLRSLRPVSKNPMKQFFVETGKMLKVHWPMCIYAILLMTGFNFFSHSSQDLYPTMLQKAKMLTANQSSIATIISNCGAITGGMIAGYLSQYIGRRLAMLLFVIFAGCMIPAWILPNSFSGLAAGGFFVQVGVQGAWGVIPVYLSEISPAAFRATFPGLAYQLGNMASSAASTIETRGGENIRIADPKHPGKTIADTATVSAILLACVVGYLTVLIIFGVERRGDELSIDDEVDATNAEEAIAQREGHDIEAAHGASNAHDDLIIDNQKYEHVNDARFGGGSPTSEKKLQV</sequence>
<accession>A0AAF0JA54</accession>
<dbReference type="GeneID" id="85226090"/>
<dbReference type="GO" id="GO:0005886">
    <property type="term" value="C:plasma membrane"/>
    <property type="evidence" value="ECO:0007669"/>
    <property type="project" value="TreeGrafter"/>
</dbReference>
<dbReference type="SUPFAM" id="SSF103473">
    <property type="entry name" value="MFS general substrate transporter"/>
    <property type="match status" value="1"/>
</dbReference>
<protein>
    <recommendedName>
        <fullName evidence="6">Major facilitator superfamily (MFS) profile domain-containing protein</fullName>
    </recommendedName>
</protein>
<dbReference type="Gene3D" id="1.20.1250.20">
    <property type="entry name" value="MFS general substrate transporter like domains"/>
    <property type="match status" value="2"/>
</dbReference>
<dbReference type="CDD" id="cd17316">
    <property type="entry name" value="MFS_SV2_like"/>
    <property type="match status" value="1"/>
</dbReference>
<feature type="transmembrane region" description="Helical" evidence="5">
    <location>
        <begin position="365"/>
        <end position="388"/>
    </location>
</feature>
<feature type="transmembrane region" description="Helical" evidence="5">
    <location>
        <begin position="275"/>
        <end position="293"/>
    </location>
</feature>
<dbReference type="PROSITE" id="PS50850">
    <property type="entry name" value="MFS"/>
    <property type="match status" value="1"/>
</dbReference>
<feature type="transmembrane region" description="Helical" evidence="5">
    <location>
        <begin position="341"/>
        <end position="359"/>
    </location>
</feature>
<dbReference type="InterPro" id="IPR020846">
    <property type="entry name" value="MFS_dom"/>
</dbReference>
<comment type="subcellular location">
    <subcellularLocation>
        <location evidence="1">Membrane</location>
        <topology evidence="1">Multi-pass membrane protein</topology>
    </subcellularLocation>
</comment>
<dbReference type="PANTHER" id="PTHR23508:SF10">
    <property type="entry name" value="CARBOXYLIC ACID TRANSPORTER PROTEIN HOMOLOG"/>
    <property type="match status" value="1"/>
</dbReference>
<evidence type="ECO:0000256" key="2">
    <source>
        <dbReference type="ARBA" id="ARBA00022692"/>
    </source>
</evidence>
<dbReference type="PANTHER" id="PTHR23508">
    <property type="entry name" value="CARBOXYLIC ACID TRANSPORTER PROTEIN HOMOLOG"/>
    <property type="match status" value="1"/>
</dbReference>
<dbReference type="GO" id="GO:0035879">
    <property type="term" value="P:plasma membrane lactate transport"/>
    <property type="evidence" value="ECO:0007669"/>
    <property type="project" value="TreeGrafter"/>
</dbReference>
<keyword evidence="2 5" id="KW-0812">Transmembrane</keyword>
<dbReference type="FunFam" id="1.20.1250.20:FF:000340">
    <property type="entry name" value="MFS transporter, SHS family, lactate transporter"/>
    <property type="match status" value="1"/>
</dbReference>
<dbReference type="AlphaFoldDB" id="A0AAF0JA54"/>
<feature type="transmembrane region" description="Helical" evidence="5">
    <location>
        <begin position="179"/>
        <end position="204"/>
    </location>
</feature>
<feature type="transmembrane region" description="Helical" evidence="5">
    <location>
        <begin position="216"/>
        <end position="235"/>
    </location>
</feature>
<evidence type="ECO:0000256" key="1">
    <source>
        <dbReference type="ARBA" id="ARBA00004141"/>
    </source>
</evidence>
<dbReference type="RefSeq" id="XP_060122359.1">
    <property type="nucleotide sequence ID" value="XM_060266376.1"/>
</dbReference>
<dbReference type="Pfam" id="PF07690">
    <property type="entry name" value="MFS_1"/>
    <property type="match status" value="1"/>
</dbReference>
<evidence type="ECO:0000256" key="5">
    <source>
        <dbReference type="SAM" id="Phobius"/>
    </source>
</evidence>
<evidence type="ECO:0000256" key="3">
    <source>
        <dbReference type="ARBA" id="ARBA00022989"/>
    </source>
</evidence>
<feature type="transmembrane region" description="Helical" evidence="5">
    <location>
        <begin position="313"/>
        <end position="334"/>
    </location>
</feature>
<dbReference type="EMBL" id="CP119961">
    <property type="protein sequence ID" value="WFD39462.1"/>
    <property type="molecule type" value="Genomic_DNA"/>
</dbReference>
<reference evidence="7" key="1">
    <citation type="submission" date="2023-03" db="EMBL/GenBank/DDBJ databases">
        <title>Mating type loci evolution in Malassezia.</title>
        <authorList>
            <person name="Coelho M.A."/>
        </authorList>
    </citation>
    <scope>NUCLEOTIDE SEQUENCE</scope>
    <source>
        <strain evidence="7">CBS 9431</strain>
    </source>
</reference>
<evidence type="ECO:0000313" key="7">
    <source>
        <dbReference type="EMBL" id="WFD39462.1"/>
    </source>
</evidence>
<name>A0AAF0JA54_9BASI</name>
<dbReference type="GO" id="GO:0015355">
    <property type="term" value="F:secondary active monocarboxylate transmembrane transporter activity"/>
    <property type="evidence" value="ECO:0007669"/>
    <property type="project" value="TreeGrafter"/>
</dbReference>
<evidence type="ECO:0000259" key="6">
    <source>
        <dbReference type="PROSITE" id="PS50850"/>
    </source>
</evidence>
<feature type="transmembrane region" description="Helical" evidence="5">
    <location>
        <begin position="147"/>
        <end position="167"/>
    </location>
</feature>
<keyword evidence="3 5" id="KW-1133">Transmembrane helix</keyword>
<keyword evidence="8" id="KW-1185">Reference proteome</keyword>
<gene>
    <name evidence="7" type="ORF">MJAP1_002439</name>
</gene>
<keyword evidence="4 5" id="KW-0472">Membrane</keyword>
<feature type="transmembrane region" description="Helical" evidence="5">
    <location>
        <begin position="442"/>
        <end position="464"/>
    </location>
</feature>
<feature type="transmembrane region" description="Helical" evidence="5">
    <location>
        <begin position="93"/>
        <end position="115"/>
    </location>
</feature>
<evidence type="ECO:0000313" key="8">
    <source>
        <dbReference type="Proteomes" id="UP001217754"/>
    </source>
</evidence>
<dbReference type="Proteomes" id="UP001217754">
    <property type="component" value="Chromosome 4"/>
</dbReference>
<organism evidence="7 8">
    <name type="scientific">Malassezia japonica</name>
    <dbReference type="NCBI Taxonomy" id="223818"/>
    <lineage>
        <taxon>Eukaryota</taxon>
        <taxon>Fungi</taxon>
        <taxon>Dikarya</taxon>
        <taxon>Basidiomycota</taxon>
        <taxon>Ustilaginomycotina</taxon>
        <taxon>Malasseziomycetes</taxon>
        <taxon>Malasseziales</taxon>
        <taxon>Malasseziaceae</taxon>
        <taxon>Malassezia</taxon>
    </lineage>
</organism>
<dbReference type="InterPro" id="IPR011701">
    <property type="entry name" value="MFS"/>
</dbReference>
<evidence type="ECO:0000256" key="4">
    <source>
        <dbReference type="ARBA" id="ARBA00023136"/>
    </source>
</evidence>